<evidence type="ECO:0000256" key="2">
    <source>
        <dbReference type="ARBA" id="ARBA00023015"/>
    </source>
</evidence>
<dbReference type="CDD" id="cd12148">
    <property type="entry name" value="fungal_TF_MHR"/>
    <property type="match status" value="1"/>
</dbReference>
<feature type="region of interest" description="Disordered" evidence="7">
    <location>
        <begin position="1"/>
        <end position="21"/>
    </location>
</feature>
<evidence type="ECO:0000256" key="6">
    <source>
        <dbReference type="SAM" id="Coils"/>
    </source>
</evidence>
<reference evidence="9" key="2">
    <citation type="journal article" date="2023" name="IMA Fungus">
        <title>Comparative genomic study of the Penicillium genus elucidates a diverse pangenome and 15 lateral gene transfer events.</title>
        <authorList>
            <person name="Petersen C."/>
            <person name="Sorensen T."/>
            <person name="Nielsen M.R."/>
            <person name="Sondergaard T.E."/>
            <person name="Sorensen J.L."/>
            <person name="Fitzpatrick D.A."/>
            <person name="Frisvad J.C."/>
            <person name="Nielsen K.L."/>
        </authorList>
    </citation>
    <scope>NUCLEOTIDE SEQUENCE</scope>
    <source>
        <strain evidence="9">IBT 15544</strain>
    </source>
</reference>
<keyword evidence="4" id="KW-0804">Transcription</keyword>
<comment type="caution">
    <text evidence="9">The sequence shown here is derived from an EMBL/GenBank/DDBJ whole genome shotgun (WGS) entry which is preliminary data.</text>
</comment>
<evidence type="ECO:0000256" key="4">
    <source>
        <dbReference type="ARBA" id="ARBA00023163"/>
    </source>
</evidence>
<accession>A0A9W9MIV0</accession>
<reference evidence="9" key="1">
    <citation type="submission" date="2022-12" db="EMBL/GenBank/DDBJ databases">
        <authorList>
            <person name="Petersen C."/>
        </authorList>
    </citation>
    <scope>NUCLEOTIDE SEQUENCE</scope>
    <source>
        <strain evidence="9">IBT 15544</strain>
    </source>
</reference>
<evidence type="ECO:0000313" key="9">
    <source>
        <dbReference type="EMBL" id="KAJ5202154.1"/>
    </source>
</evidence>
<dbReference type="InterPro" id="IPR036864">
    <property type="entry name" value="Zn2-C6_fun-type_DNA-bd_sf"/>
</dbReference>
<dbReference type="InterPro" id="IPR001138">
    <property type="entry name" value="Zn2Cys6_DnaBD"/>
</dbReference>
<keyword evidence="2" id="KW-0805">Transcription regulation</keyword>
<evidence type="ECO:0000313" key="10">
    <source>
        <dbReference type="Proteomes" id="UP001150904"/>
    </source>
</evidence>
<protein>
    <recommendedName>
        <fullName evidence="8">Zn(2)-C6 fungal-type domain-containing protein</fullName>
    </recommendedName>
</protein>
<dbReference type="PANTHER" id="PTHR47654">
    <property type="entry name" value="ZN(II)2CYS6 TRANSCRIPTION FACTOR (EUROFUNG)-RELATED"/>
    <property type="match status" value="1"/>
</dbReference>
<evidence type="ECO:0000256" key="5">
    <source>
        <dbReference type="ARBA" id="ARBA00023242"/>
    </source>
</evidence>
<organism evidence="9 10">
    <name type="scientific">Penicillium cinerascens</name>
    <dbReference type="NCBI Taxonomy" id="70096"/>
    <lineage>
        <taxon>Eukaryota</taxon>
        <taxon>Fungi</taxon>
        <taxon>Dikarya</taxon>
        <taxon>Ascomycota</taxon>
        <taxon>Pezizomycotina</taxon>
        <taxon>Eurotiomycetes</taxon>
        <taxon>Eurotiomycetidae</taxon>
        <taxon>Eurotiales</taxon>
        <taxon>Aspergillaceae</taxon>
        <taxon>Penicillium</taxon>
    </lineage>
</organism>
<dbReference type="SMART" id="SM00906">
    <property type="entry name" value="Fungal_trans"/>
    <property type="match status" value="1"/>
</dbReference>
<dbReference type="GO" id="GO:0006351">
    <property type="term" value="P:DNA-templated transcription"/>
    <property type="evidence" value="ECO:0007669"/>
    <property type="project" value="InterPro"/>
</dbReference>
<keyword evidence="6" id="KW-0175">Coiled coil</keyword>
<dbReference type="GeneID" id="83181180"/>
<dbReference type="PANTHER" id="PTHR47654:SF5">
    <property type="entry name" value="TRANSCRIPTION FACTOR DOMAIN-CONTAINING PROTEIN"/>
    <property type="match status" value="1"/>
</dbReference>
<evidence type="ECO:0000256" key="7">
    <source>
        <dbReference type="SAM" id="MobiDB-lite"/>
    </source>
</evidence>
<evidence type="ECO:0000256" key="3">
    <source>
        <dbReference type="ARBA" id="ARBA00023125"/>
    </source>
</evidence>
<sequence length="800" mass="90007">MLNRVPIPRLPNWNNDPKSHRTTRACDECRLRKRKCDGKRPTCAQCAGAGLEICVYSQSKIVQERQQLEWANRDVDRYEDLLREISQEVDVSVAKKIAKALRPSPPWQAPQGQESLGDASVASNTSSASSVGSLNALDTLDEDINRSKESIATGYLGKSSEVAWMQSLALEGRVHRGDKGIAQGSQNLQSPTDDSMTSVNYHIESAYYPGLEDENPYTLPAKALAERLLRLYLDSVQPSLPIIREVLFVDQFTSLYSGELRHPGRKWLAVLNLIFAISSKLCQIAGQDIHDRDTKFFSRAQKLNISECLVEDHEDLQQVQVETLAAFFLLTYSHVNRAWKMIGTATRSAIALGIHLRATHNKLDASALEARHKLWWSIFILENLLSVMTGRASGLGNSLFSVPPPLIAEKTEQFTDNTRLDQPSETLMKWTIYQQHEQLEVQRASMKSMTSTDGLFFFCLADLILISHTASTRVYSADAVNQGWDQIQSRINFFNRTMEGWRSTLPDSMSFKVLDAGQTITKSKAYRISLYMHYYSSRIILNRPCLTRPREGEKSIINTDRSRAREECSIICLHSALAIISIFPDQPDPIWAGHAPWWNVLHFLVQAMTILLINISLETSLSKQQKRPSYSRGMKGGQLPSLPETANFGSVRTAAKKALQWLYCLGKSEVSAFRAFEICNKCIRRIAPTGSDLDEFSPVNAESKVHYLSVPTDQSHQQHRCRDNVPYSRFAGTRDFGYDHSTSMGAQFLEQGATEEFSLPQQPSFGVLKDEVDMLDYIPGSYETLDEMLLSLAGPDDETI</sequence>
<feature type="coiled-coil region" evidence="6">
    <location>
        <begin position="61"/>
        <end position="88"/>
    </location>
</feature>
<dbReference type="CDD" id="cd00067">
    <property type="entry name" value="GAL4"/>
    <property type="match status" value="1"/>
</dbReference>
<dbReference type="SMART" id="SM00066">
    <property type="entry name" value="GAL4"/>
    <property type="match status" value="1"/>
</dbReference>
<keyword evidence="10" id="KW-1185">Reference proteome</keyword>
<feature type="compositionally biased region" description="Low complexity" evidence="7">
    <location>
        <begin position="119"/>
        <end position="130"/>
    </location>
</feature>
<gene>
    <name evidence="9" type="ORF">N7498_006817</name>
</gene>
<proteinExistence type="predicted"/>
<dbReference type="RefSeq" id="XP_058308070.1">
    <property type="nucleotide sequence ID" value="XM_058453879.1"/>
</dbReference>
<dbReference type="EMBL" id="JAPQKR010000013">
    <property type="protein sequence ID" value="KAJ5202154.1"/>
    <property type="molecule type" value="Genomic_DNA"/>
</dbReference>
<dbReference type="Gene3D" id="4.10.240.10">
    <property type="entry name" value="Zn(2)-C6 fungal-type DNA-binding domain"/>
    <property type="match status" value="1"/>
</dbReference>
<dbReference type="Pfam" id="PF00172">
    <property type="entry name" value="Zn_clus"/>
    <property type="match status" value="1"/>
</dbReference>
<dbReference type="GO" id="GO:0008270">
    <property type="term" value="F:zinc ion binding"/>
    <property type="evidence" value="ECO:0007669"/>
    <property type="project" value="InterPro"/>
</dbReference>
<dbReference type="AlphaFoldDB" id="A0A9W9MIV0"/>
<keyword evidence="5" id="KW-0539">Nucleus</keyword>
<dbReference type="PROSITE" id="PS00463">
    <property type="entry name" value="ZN2_CY6_FUNGAL_1"/>
    <property type="match status" value="1"/>
</dbReference>
<keyword evidence="3" id="KW-0238">DNA-binding</keyword>
<feature type="region of interest" description="Disordered" evidence="7">
    <location>
        <begin position="103"/>
        <end position="130"/>
    </location>
</feature>
<dbReference type="InterPro" id="IPR053230">
    <property type="entry name" value="Trans_reg_galc"/>
</dbReference>
<keyword evidence="1" id="KW-0479">Metal-binding</keyword>
<dbReference type="GO" id="GO:0000981">
    <property type="term" value="F:DNA-binding transcription factor activity, RNA polymerase II-specific"/>
    <property type="evidence" value="ECO:0007669"/>
    <property type="project" value="InterPro"/>
</dbReference>
<dbReference type="GO" id="GO:0003677">
    <property type="term" value="F:DNA binding"/>
    <property type="evidence" value="ECO:0007669"/>
    <property type="project" value="UniProtKB-KW"/>
</dbReference>
<dbReference type="PROSITE" id="PS50048">
    <property type="entry name" value="ZN2_CY6_FUNGAL_2"/>
    <property type="match status" value="1"/>
</dbReference>
<feature type="domain" description="Zn(2)-C6 fungal-type" evidence="8">
    <location>
        <begin position="25"/>
        <end position="56"/>
    </location>
</feature>
<dbReference type="InterPro" id="IPR007219">
    <property type="entry name" value="XnlR_reg_dom"/>
</dbReference>
<evidence type="ECO:0000259" key="8">
    <source>
        <dbReference type="PROSITE" id="PS50048"/>
    </source>
</evidence>
<dbReference type="Proteomes" id="UP001150904">
    <property type="component" value="Unassembled WGS sequence"/>
</dbReference>
<dbReference type="SUPFAM" id="SSF57701">
    <property type="entry name" value="Zn2/Cys6 DNA-binding domain"/>
    <property type="match status" value="1"/>
</dbReference>
<name>A0A9W9MIV0_9EURO</name>
<evidence type="ECO:0000256" key="1">
    <source>
        <dbReference type="ARBA" id="ARBA00022723"/>
    </source>
</evidence>
<dbReference type="Pfam" id="PF04082">
    <property type="entry name" value="Fungal_trans"/>
    <property type="match status" value="1"/>
</dbReference>
<dbReference type="OrthoDB" id="5296287at2759"/>